<sequence>MDLSKVKISVDLNKYVTAMKKVRSSSSSPQPLSSFDNVQFKEPSISIGEKRKRSETEDLDFGEYVIPLATEKPFKGKEVTYSICKNSNPEQGKGVPGVKKNLPKSSSEVTGNSKHLFSTNFTIDRVT</sequence>
<evidence type="ECO:0000313" key="3">
    <source>
        <dbReference type="Proteomes" id="UP000554482"/>
    </source>
</evidence>
<comment type="caution">
    <text evidence="2">The sequence shown here is derived from an EMBL/GenBank/DDBJ whole genome shotgun (WGS) entry which is preliminary data.</text>
</comment>
<gene>
    <name evidence="2" type="ORF">FRX31_016755</name>
</gene>
<dbReference type="EMBL" id="JABWDY010019778">
    <property type="protein sequence ID" value="KAF5193658.1"/>
    <property type="molecule type" value="Genomic_DNA"/>
</dbReference>
<proteinExistence type="predicted"/>
<feature type="non-terminal residue" evidence="2">
    <location>
        <position position="127"/>
    </location>
</feature>
<evidence type="ECO:0000313" key="2">
    <source>
        <dbReference type="EMBL" id="KAF5193658.1"/>
    </source>
</evidence>
<dbReference type="AlphaFoldDB" id="A0A7J6W9X6"/>
<organism evidence="2 3">
    <name type="scientific">Thalictrum thalictroides</name>
    <name type="common">Rue-anemone</name>
    <name type="synonym">Anemone thalictroides</name>
    <dbReference type="NCBI Taxonomy" id="46969"/>
    <lineage>
        <taxon>Eukaryota</taxon>
        <taxon>Viridiplantae</taxon>
        <taxon>Streptophyta</taxon>
        <taxon>Embryophyta</taxon>
        <taxon>Tracheophyta</taxon>
        <taxon>Spermatophyta</taxon>
        <taxon>Magnoliopsida</taxon>
        <taxon>Ranunculales</taxon>
        <taxon>Ranunculaceae</taxon>
        <taxon>Thalictroideae</taxon>
        <taxon>Thalictrum</taxon>
    </lineage>
</organism>
<reference evidence="2 3" key="1">
    <citation type="submission" date="2020-06" db="EMBL/GenBank/DDBJ databases">
        <title>Transcriptomic and genomic resources for Thalictrum thalictroides and T. hernandezii: Facilitating candidate gene discovery in an emerging model plant lineage.</title>
        <authorList>
            <person name="Arias T."/>
            <person name="Riano-Pachon D.M."/>
            <person name="Di Stilio V.S."/>
        </authorList>
    </citation>
    <scope>NUCLEOTIDE SEQUENCE [LARGE SCALE GENOMIC DNA]</scope>
    <source>
        <strain evidence="3">cv. WT478/WT964</strain>
        <tissue evidence="2">Leaves</tissue>
    </source>
</reference>
<feature type="region of interest" description="Disordered" evidence="1">
    <location>
        <begin position="86"/>
        <end position="111"/>
    </location>
</feature>
<accession>A0A7J6W9X6</accession>
<name>A0A7J6W9X6_THATH</name>
<keyword evidence="3" id="KW-1185">Reference proteome</keyword>
<protein>
    <submittedName>
        <fullName evidence="2">Uncharacterized protein</fullName>
    </submittedName>
</protein>
<evidence type="ECO:0000256" key="1">
    <source>
        <dbReference type="SAM" id="MobiDB-lite"/>
    </source>
</evidence>
<dbReference type="Proteomes" id="UP000554482">
    <property type="component" value="Unassembled WGS sequence"/>
</dbReference>